<keyword evidence="2" id="KW-1185">Reference proteome</keyword>
<dbReference type="EMBL" id="BPQI01000086">
    <property type="protein sequence ID" value="GJD57074.1"/>
    <property type="molecule type" value="Genomic_DNA"/>
</dbReference>
<comment type="caution">
    <text evidence="1">The sequence shown here is derived from an EMBL/GenBank/DDBJ whole genome shotgun (WGS) entry which is preliminary data.</text>
</comment>
<dbReference type="Proteomes" id="UP001055303">
    <property type="component" value="Unassembled WGS sequence"/>
</dbReference>
<gene>
    <name evidence="1" type="ORF">IFDJLNFL_2974</name>
</gene>
<organism evidence="1 2">
    <name type="scientific">Methylobacterium dankookense</name>
    <dbReference type="NCBI Taxonomy" id="560405"/>
    <lineage>
        <taxon>Bacteria</taxon>
        <taxon>Pseudomonadati</taxon>
        <taxon>Pseudomonadota</taxon>
        <taxon>Alphaproteobacteria</taxon>
        <taxon>Hyphomicrobiales</taxon>
        <taxon>Methylobacteriaceae</taxon>
        <taxon>Methylobacterium</taxon>
    </lineage>
</organism>
<accession>A0ABQ4RIL9</accession>
<protein>
    <submittedName>
        <fullName evidence="1">Uncharacterized protein</fullName>
    </submittedName>
</protein>
<name>A0ABQ4RIL9_9HYPH</name>
<evidence type="ECO:0000313" key="1">
    <source>
        <dbReference type="EMBL" id="GJD57074.1"/>
    </source>
</evidence>
<reference evidence="1" key="2">
    <citation type="submission" date="2021-08" db="EMBL/GenBank/DDBJ databases">
        <authorList>
            <person name="Tani A."/>
            <person name="Ola A."/>
            <person name="Ogura Y."/>
            <person name="Katsura K."/>
            <person name="Hayashi T."/>
        </authorList>
    </citation>
    <scope>NUCLEOTIDE SEQUENCE</scope>
    <source>
        <strain evidence="1">DSM 22415</strain>
    </source>
</reference>
<proteinExistence type="predicted"/>
<evidence type="ECO:0000313" key="2">
    <source>
        <dbReference type="Proteomes" id="UP001055303"/>
    </source>
</evidence>
<sequence>MLRTPFGGRAEHPLSGELLSSEDLVQPAMLTVWPHSIDAKAVEPRALPSLNEALAEAGAVLRAGSGTPWIITEGGLILTPTTLRVLTAPT</sequence>
<reference evidence="1" key="1">
    <citation type="journal article" date="2021" name="Front. Microbiol.">
        <title>Comprehensive Comparative Genomics and Phenotyping of Methylobacterium Species.</title>
        <authorList>
            <person name="Alessa O."/>
            <person name="Ogura Y."/>
            <person name="Fujitani Y."/>
            <person name="Takami H."/>
            <person name="Hayashi T."/>
            <person name="Sahin N."/>
            <person name="Tani A."/>
        </authorList>
    </citation>
    <scope>NUCLEOTIDE SEQUENCE</scope>
    <source>
        <strain evidence="1">DSM 22415</strain>
    </source>
</reference>